<dbReference type="Gene3D" id="3.40.50.2300">
    <property type="match status" value="2"/>
</dbReference>
<organism evidence="9 10">
    <name type="scientific">Punica granatum</name>
    <name type="common">Pomegranate</name>
    <dbReference type="NCBI Taxonomy" id="22663"/>
    <lineage>
        <taxon>Eukaryota</taxon>
        <taxon>Viridiplantae</taxon>
        <taxon>Streptophyta</taxon>
        <taxon>Embryophyta</taxon>
        <taxon>Tracheophyta</taxon>
        <taxon>Spermatophyta</taxon>
        <taxon>Magnoliopsida</taxon>
        <taxon>eudicotyledons</taxon>
        <taxon>Gunneridae</taxon>
        <taxon>Pentapetalae</taxon>
        <taxon>rosids</taxon>
        <taxon>malvids</taxon>
        <taxon>Myrtales</taxon>
        <taxon>Lythraceae</taxon>
        <taxon>Punica</taxon>
    </lineage>
</organism>
<dbReference type="Proteomes" id="UP000197138">
    <property type="component" value="Unassembled WGS sequence"/>
</dbReference>
<evidence type="ECO:0000256" key="5">
    <source>
        <dbReference type="ARBA" id="ARBA00023242"/>
    </source>
</evidence>
<gene>
    <name evidence="9" type="ORF">CDL15_Pgr014334</name>
</gene>
<evidence type="ECO:0000256" key="4">
    <source>
        <dbReference type="ARBA" id="ARBA00023163"/>
    </source>
</evidence>
<evidence type="ECO:0000256" key="6">
    <source>
        <dbReference type="PROSITE-ProRule" id="PRU00169"/>
    </source>
</evidence>
<evidence type="ECO:0000313" key="9">
    <source>
        <dbReference type="EMBL" id="OWM70661.1"/>
    </source>
</evidence>
<evidence type="ECO:0000256" key="3">
    <source>
        <dbReference type="ARBA" id="ARBA00023015"/>
    </source>
</evidence>
<dbReference type="InterPro" id="IPR006447">
    <property type="entry name" value="Myb_dom_plants"/>
</dbReference>
<feature type="compositionally biased region" description="Basic and acidic residues" evidence="7">
    <location>
        <begin position="181"/>
        <end position="193"/>
    </location>
</feature>
<dbReference type="GO" id="GO:0003677">
    <property type="term" value="F:DNA binding"/>
    <property type="evidence" value="ECO:0007669"/>
    <property type="project" value="InterPro"/>
</dbReference>
<dbReference type="Pfam" id="PF00072">
    <property type="entry name" value="Response_reg"/>
    <property type="match status" value="2"/>
</dbReference>
<evidence type="ECO:0000256" key="1">
    <source>
        <dbReference type="ARBA" id="ARBA00004123"/>
    </source>
</evidence>
<accession>A0A218WEL8</accession>
<dbReference type="EMBL" id="MTKT01004609">
    <property type="protein sequence ID" value="OWM70661.1"/>
    <property type="molecule type" value="Genomic_DNA"/>
</dbReference>
<comment type="caution">
    <text evidence="9">The sequence shown here is derived from an EMBL/GenBank/DDBJ whole genome shotgun (WGS) entry which is preliminary data.</text>
</comment>
<feature type="region of interest" description="Disordered" evidence="7">
    <location>
        <begin position="166"/>
        <end position="218"/>
    </location>
</feature>
<feature type="domain" description="Response regulatory" evidence="8">
    <location>
        <begin position="531"/>
        <end position="652"/>
    </location>
</feature>
<evidence type="ECO:0000313" key="10">
    <source>
        <dbReference type="Proteomes" id="UP000197138"/>
    </source>
</evidence>
<dbReference type="InterPro" id="IPR045279">
    <property type="entry name" value="ARR-like"/>
</dbReference>
<reference evidence="10" key="1">
    <citation type="journal article" date="2017" name="Plant J.">
        <title>The pomegranate (Punica granatum L.) genome and the genomics of punicalagin biosynthesis.</title>
        <authorList>
            <person name="Qin G."/>
            <person name="Xu C."/>
            <person name="Ming R."/>
            <person name="Tang H."/>
            <person name="Guyot R."/>
            <person name="Kramer E.M."/>
            <person name="Hu Y."/>
            <person name="Yi X."/>
            <person name="Qi Y."/>
            <person name="Xu X."/>
            <person name="Gao Z."/>
            <person name="Pan H."/>
            <person name="Jian J."/>
            <person name="Tian Y."/>
            <person name="Yue Z."/>
            <person name="Xu Y."/>
        </authorList>
    </citation>
    <scope>NUCLEOTIDE SEQUENCE [LARGE SCALE GENOMIC DNA]</scope>
    <source>
        <strain evidence="10">cv. Dabenzi</strain>
    </source>
</reference>
<dbReference type="GO" id="GO:0000160">
    <property type="term" value="P:phosphorelay signal transduction system"/>
    <property type="evidence" value="ECO:0007669"/>
    <property type="project" value="UniProtKB-KW"/>
</dbReference>
<proteinExistence type="predicted"/>
<evidence type="ECO:0000259" key="8">
    <source>
        <dbReference type="PROSITE" id="PS50110"/>
    </source>
</evidence>
<name>A0A218WEL8_PUNGR</name>
<sequence length="1005" mass="110988">MDRTLTPGKFATTGLRVLLVGDDPMSVEPLKNALRETCKHEVTICTGANARSSLLLQKTKFDIVLAEYRMGDLDCGLQLLDSIRSMKILDNLPVIFVFSGDQEIDVDVLKRMIEKGACHFLKKPIGDDTLKMIWTHVFRFRLWKEGVVDNNNDVISEVNQQDRLYSPIQSSFSDSGTQGRSEGRSSGKRSRDSADDDQHDESNDSKGNKTASSAAVIAKKSRVHWTPELQQKFLEAIDRINKRKNPGWRLRNDESEELQAVPKEILDEMQRMGVTGISRQNVSSHLQKHRTNMKKPLGQCSEPQNGPLGPMNYSSLGQYSSLLVDSPYPPAPSDPYPAPTRYLPSQNFAIGQAIRQPDNYISISQPVGPLLVGPMTGQQLALPLNQINQSPNFGNSSPHQVIGSAASANLLFAPRSVFANQIQPLISPGPHSINQSTNFSPAIDHCQFSPAATSLNEDMAEQISFDGLDDLQWFENWSGEPIKNAWDLTAKEKVEVRSVSTSSRFMMSSEESSLAKTQERSPAEFAATGLRVLLVGDNPASVEPLKNALQEICKHEVTTCTVPKDAPSLLLEKKRFDIVLIEYGTGDMDGLQILDSIQSMEKADDLPVIFLLSGGQDMDVDVLKRGVEKGVCDFFTKPIRDDTLKLIWTHVFRSRILRKEGVSVNDDAVSEVNQRDRLDSPIQSSSGHDSAAHGMSGGSSGMKRSRDSAEDQSDESNDSNKGTRTASAAAITKKPRVRWTPDLQHKFAEAIDRIDKRKSRRFRNDESEEQVAPKEILDELQRMGVIGLTRQNVSSHLQKHRTNKKKQVQCSELQNGPLGRLNHSSPGQYSSLPIGSSYPPAPTAPYPAPARYLPSQNFAIGQAIRQPDNYISIGQLVGPLPVCPMMTQQLTLPLNSQINPSPSFCNSSPHHVIRSAAPANLQFGPPCVFANQNQPLISSSGPHSINQSTNFSPTIDHCQFVQATTSLNEDIAEQISFDGLDDLPWFENWTGEPIENARERTLGAA</sequence>
<feature type="domain" description="Response regulatory" evidence="8">
    <location>
        <begin position="16"/>
        <end position="138"/>
    </location>
</feature>
<feature type="region of interest" description="Disordered" evidence="7">
    <location>
        <begin position="668"/>
        <end position="737"/>
    </location>
</feature>
<comment type="caution">
    <text evidence="6">Lacks conserved residue(s) required for the propagation of feature annotation.</text>
</comment>
<dbReference type="InterPro" id="IPR001789">
    <property type="entry name" value="Sig_transdc_resp-reg_receiver"/>
</dbReference>
<comment type="subcellular location">
    <subcellularLocation>
        <location evidence="1">Nucleus</location>
    </subcellularLocation>
</comment>
<keyword evidence="2" id="KW-0902">Two-component regulatory system</keyword>
<dbReference type="AlphaFoldDB" id="A0A218WEL8"/>
<dbReference type="SUPFAM" id="SSF46689">
    <property type="entry name" value="Homeodomain-like"/>
    <property type="match status" value="2"/>
</dbReference>
<dbReference type="NCBIfam" id="TIGR01557">
    <property type="entry name" value="myb_SHAQKYF"/>
    <property type="match status" value="1"/>
</dbReference>
<keyword evidence="5" id="KW-0539">Nucleus</keyword>
<dbReference type="InterPro" id="IPR011006">
    <property type="entry name" value="CheY-like_superfamily"/>
</dbReference>
<evidence type="ECO:0000256" key="2">
    <source>
        <dbReference type="ARBA" id="ARBA00023012"/>
    </source>
</evidence>
<dbReference type="SUPFAM" id="SSF52172">
    <property type="entry name" value="CheY-like"/>
    <property type="match status" value="2"/>
</dbReference>
<keyword evidence="4" id="KW-0804">Transcription</keyword>
<dbReference type="SMART" id="SM00448">
    <property type="entry name" value="REC"/>
    <property type="match status" value="2"/>
</dbReference>
<feature type="region of interest" description="Disordered" evidence="7">
    <location>
        <begin position="290"/>
        <end position="312"/>
    </location>
</feature>
<feature type="compositionally biased region" description="Low complexity" evidence="7">
    <location>
        <begin position="684"/>
        <end position="694"/>
    </location>
</feature>
<dbReference type="PROSITE" id="PS50110">
    <property type="entry name" value="RESPONSE_REGULATORY"/>
    <property type="match status" value="2"/>
</dbReference>
<feature type="compositionally biased region" description="Polar residues" evidence="7">
    <location>
        <begin position="166"/>
        <end position="178"/>
    </location>
</feature>
<dbReference type="GO" id="GO:0005634">
    <property type="term" value="C:nucleus"/>
    <property type="evidence" value="ECO:0007669"/>
    <property type="project" value="UniProtKB-SubCell"/>
</dbReference>
<dbReference type="PANTHER" id="PTHR43874">
    <property type="entry name" value="TWO-COMPONENT RESPONSE REGULATOR"/>
    <property type="match status" value="1"/>
</dbReference>
<keyword evidence="3" id="KW-0805">Transcription regulation</keyword>
<dbReference type="PANTHER" id="PTHR43874:SF137">
    <property type="entry name" value="TWO-COMPONENT RESPONSE REGULATOR ARR11"/>
    <property type="match status" value="1"/>
</dbReference>
<evidence type="ECO:0000256" key="7">
    <source>
        <dbReference type="SAM" id="MobiDB-lite"/>
    </source>
</evidence>
<dbReference type="Gene3D" id="1.10.10.60">
    <property type="entry name" value="Homeodomain-like"/>
    <property type="match status" value="2"/>
</dbReference>
<protein>
    <recommendedName>
        <fullName evidence="8">Response regulatory domain-containing protein</fullName>
    </recommendedName>
</protein>
<dbReference type="InterPro" id="IPR009057">
    <property type="entry name" value="Homeodomain-like_sf"/>
</dbReference>
<dbReference type="GO" id="GO:0009736">
    <property type="term" value="P:cytokinin-activated signaling pathway"/>
    <property type="evidence" value="ECO:0007669"/>
    <property type="project" value="InterPro"/>
</dbReference>